<proteinExistence type="predicted"/>
<dbReference type="PROSITE" id="PS50088">
    <property type="entry name" value="ANK_REPEAT"/>
    <property type="match status" value="1"/>
</dbReference>
<dbReference type="InterPro" id="IPR036770">
    <property type="entry name" value="Ankyrin_rpt-contain_sf"/>
</dbReference>
<sequence>MSLFDLPLEIFQRILDFIVIQQTHQSVRLRLVNRLFDHEIMLAYARNRILKADRLFWTRNSSLRESFMVPYFLHQGRDDNDSSGTDIISLMNHWVDRLARDSTKGSERNKLRYQFMKRLLSHANRKFWRVALAAEGGAIDFNPSYELLYAATYNGDLELVDQLSQDARRIREDAKSGLFEDRLIEAAVKSLDPKIVEMLLRRGARMHADGSADDIWGSPVVLAVKHWSPEILQLLLQPKFGLRASGVAYQRAIVEAISVNRAEALAMLLDHYTAPLSESRYLLTEGLREACSSGRIDFVRLLLDNGADVNETLDYTRNLQQPRPLAYAGWKGQVGVMRLLLARGASIGEHPSRSIDVPPGGQAMRAVAWGGHYDAMEVLIDAGLRLGIREWTGVMRILSCQPNAAKLARTILDDGHLRLSLLLVPDDDDSPVLADLVCLACRHGNFEYLKALFDHGTPLNDDPIYSRRGYPPPIVMAMCWRQDTLVKALTKLGAHEVDPLQTIIGNRFKQGDFPCDPPPPPPCHWCFSPAVN</sequence>
<comment type="caution">
    <text evidence="4">The sequence shown here is derived from an EMBL/GenBank/DDBJ whole genome shotgun (WGS) entry which is preliminary data.</text>
</comment>
<protein>
    <recommendedName>
        <fullName evidence="6">Ankyrin repeat-containing domain protein</fullName>
    </recommendedName>
</protein>
<dbReference type="EMBL" id="JACBAE010001317">
    <property type="protein sequence ID" value="KAF7165484.1"/>
    <property type="molecule type" value="Genomic_DNA"/>
</dbReference>
<dbReference type="PROSITE" id="PS50297">
    <property type="entry name" value="ANK_REP_REGION"/>
    <property type="match status" value="1"/>
</dbReference>
<dbReference type="PANTHER" id="PTHR24198:SF165">
    <property type="entry name" value="ANKYRIN REPEAT-CONTAINING PROTEIN-RELATED"/>
    <property type="match status" value="1"/>
</dbReference>
<accession>A0A8H6Q421</accession>
<evidence type="ECO:0000313" key="5">
    <source>
        <dbReference type="Proteomes" id="UP000654922"/>
    </source>
</evidence>
<keyword evidence="1" id="KW-0677">Repeat</keyword>
<keyword evidence="2 3" id="KW-0040">ANK repeat</keyword>
<evidence type="ECO:0000256" key="1">
    <source>
        <dbReference type="ARBA" id="ARBA00022737"/>
    </source>
</evidence>
<evidence type="ECO:0000256" key="2">
    <source>
        <dbReference type="ARBA" id="ARBA00023043"/>
    </source>
</evidence>
<gene>
    <name evidence="4" type="ORF">CNMCM5623_009606</name>
</gene>
<dbReference type="SMART" id="SM00248">
    <property type="entry name" value="ANK"/>
    <property type="match status" value="6"/>
</dbReference>
<evidence type="ECO:0000256" key="3">
    <source>
        <dbReference type="PROSITE-ProRule" id="PRU00023"/>
    </source>
</evidence>
<reference evidence="4" key="1">
    <citation type="submission" date="2020-06" db="EMBL/GenBank/DDBJ databases">
        <title>Draft genome sequences of strains closely related to Aspergillus parafelis and Aspergillus hiratsukae.</title>
        <authorList>
            <person name="Dos Santos R.A.C."/>
            <person name="Rivero-Menendez O."/>
            <person name="Steenwyk J.L."/>
            <person name="Mead M.E."/>
            <person name="Goldman G.H."/>
            <person name="Alastruey-Izquierdo A."/>
            <person name="Rokas A."/>
        </authorList>
    </citation>
    <scope>NUCLEOTIDE SEQUENCE</scope>
    <source>
        <strain evidence="4">CNM-CM5623</strain>
    </source>
</reference>
<dbReference type="Gene3D" id="1.25.40.20">
    <property type="entry name" value="Ankyrin repeat-containing domain"/>
    <property type="match status" value="1"/>
</dbReference>
<dbReference type="InterPro" id="IPR002110">
    <property type="entry name" value="Ankyrin_rpt"/>
</dbReference>
<evidence type="ECO:0000313" key="4">
    <source>
        <dbReference type="EMBL" id="KAF7165484.1"/>
    </source>
</evidence>
<dbReference type="SUPFAM" id="SSF48403">
    <property type="entry name" value="Ankyrin repeat"/>
    <property type="match status" value="1"/>
</dbReference>
<organism evidence="4 5">
    <name type="scientific">Aspergillus felis</name>
    <dbReference type="NCBI Taxonomy" id="1287682"/>
    <lineage>
        <taxon>Eukaryota</taxon>
        <taxon>Fungi</taxon>
        <taxon>Dikarya</taxon>
        <taxon>Ascomycota</taxon>
        <taxon>Pezizomycotina</taxon>
        <taxon>Eurotiomycetes</taxon>
        <taxon>Eurotiomycetidae</taxon>
        <taxon>Eurotiales</taxon>
        <taxon>Aspergillaceae</taxon>
        <taxon>Aspergillus</taxon>
        <taxon>Aspergillus subgen. Fumigati</taxon>
    </lineage>
</organism>
<dbReference type="AlphaFoldDB" id="A0A8H6Q421"/>
<feature type="repeat" description="ANK" evidence="3">
    <location>
        <begin position="287"/>
        <end position="314"/>
    </location>
</feature>
<evidence type="ECO:0008006" key="6">
    <source>
        <dbReference type="Google" id="ProtNLM"/>
    </source>
</evidence>
<dbReference type="Pfam" id="PF00023">
    <property type="entry name" value="Ank"/>
    <property type="match status" value="1"/>
</dbReference>
<dbReference type="Proteomes" id="UP000654922">
    <property type="component" value="Unassembled WGS sequence"/>
</dbReference>
<name>A0A8H6Q421_9EURO</name>
<dbReference type="OrthoDB" id="4772757at2759"/>
<dbReference type="PANTHER" id="PTHR24198">
    <property type="entry name" value="ANKYRIN REPEAT AND PROTEIN KINASE DOMAIN-CONTAINING PROTEIN"/>
    <property type="match status" value="1"/>
</dbReference>